<dbReference type="Proteomes" id="UP001233172">
    <property type="component" value="Unassembled WGS sequence"/>
</dbReference>
<reference evidence="1" key="1">
    <citation type="journal article" date="2023" name="PLoS Negl. Trop. Dis.">
        <title>A genome sequence for Biomphalaria pfeifferi, the major vector snail for the human-infecting parasite Schistosoma mansoni.</title>
        <authorList>
            <person name="Bu L."/>
            <person name="Lu L."/>
            <person name="Laidemitt M.R."/>
            <person name="Zhang S.M."/>
            <person name="Mutuku M."/>
            <person name="Mkoji G."/>
            <person name="Steinauer M."/>
            <person name="Loker E.S."/>
        </authorList>
    </citation>
    <scope>NUCLEOTIDE SEQUENCE</scope>
    <source>
        <strain evidence="1">KasaAsao</strain>
    </source>
</reference>
<keyword evidence="2" id="KW-1185">Reference proteome</keyword>
<sequence length="56" mass="6420">ISVAELSLFDLQIDVIQREADDWNDWKTSRRNSQICLSTLGSIDLCNDSALFRSFI</sequence>
<reference evidence="1" key="2">
    <citation type="submission" date="2023-04" db="EMBL/GenBank/DDBJ databases">
        <authorList>
            <person name="Bu L."/>
            <person name="Lu L."/>
            <person name="Laidemitt M.R."/>
            <person name="Zhang S.M."/>
            <person name="Mutuku M."/>
            <person name="Mkoji G."/>
            <person name="Steinauer M."/>
            <person name="Loker E.S."/>
        </authorList>
    </citation>
    <scope>NUCLEOTIDE SEQUENCE</scope>
    <source>
        <strain evidence="1">KasaAsao</strain>
        <tissue evidence="1">Whole Snail</tissue>
    </source>
</reference>
<dbReference type="EMBL" id="JASAOG010000004">
    <property type="protein sequence ID" value="KAK0068637.1"/>
    <property type="molecule type" value="Genomic_DNA"/>
</dbReference>
<evidence type="ECO:0000313" key="1">
    <source>
        <dbReference type="EMBL" id="KAK0068637.1"/>
    </source>
</evidence>
<gene>
    <name evidence="1" type="ORF">Bpfe_001600</name>
</gene>
<dbReference type="AlphaFoldDB" id="A0AAD8C946"/>
<feature type="non-terminal residue" evidence="1">
    <location>
        <position position="1"/>
    </location>
</feature>
<protein>
    <submittedName>
        <fullName evidence="1">Uncharacterized protein</fullName>
    </submittedName>
</protein>
<comment type="caution">
    <text evidence="1">The sequence shown here is derived from an EMBL/GenBank/DDBJ whole genome shotgun (WGS) entry which is preliminary data.</text>
</comment>
<accession>A0AAD8C946</accession>
<name>A0AAD8C946_BIOPF</name>
<evidence type="ECO:0000313" key="2">
    <source>
        <dbReference type="Proteomes" id="UP001233172"/>
    </source>
</evidence>
<organism evidence="1 2">
    <name type="scientific">Biomphalaria pfeifferi</name>
    <name type="common">Bloodfluke planorb</name>
    <name type="synonym">Freshwater snail</name>
    <dbReference type="NCBI Taxonomy" id="112525"/>
    <lineage>
        <taxon>Eukaryota</taxon>
        <taxon>Metazoa</taxon>
        <taxon>Spiralia</taxon>
        <taxon>Lophotrochozoa</taxon>
        <taxon>Mollusca</taxon>
        <taxon>Gastropoda</taxon>
        <taxon>Heterobranchia</taxon>
        <taxon>Euthyneura</taxon>
        <taxon>Panpulmonata</taxon>
        <taxon>Hygrophila</taxon>
        <taxon>Lymnaeoidea</taxon>
        <taxon>Planorbidae</taxon>
        <taxon>Biomphalaria</taxon>
    </lineage>
</organism>
<proteinExistence type="predicted"/>